<dbReference type="Proteomes" id="UP000023555">
    <property type="component" value="Unassembled WGS sequence"/>
</dbReference>
<protein>
    <submittedName>
        <fullName evidence="1">Uncharacterized protein</fullName>
    </submittedName>
</protein>
<comment type="caution">
    <text evidence="1">The sequence shown here is derived from an EMBL/GenBank/DDBJ whole genome shotgun (WGS) entry which is preliminary data.</text>
</comment>
<reference evidence="1 2" key="1">
    <citation type="journal article" date="2015" name="Stand. Genomic Sci.">
        <title>Genome sequence and description of the mosquitocidal and heavy metal tolerant strain Lysinibacillus sphaericus CBAM5.</title>
        <authorList>
            <person name="Pena-Montenegro T.D."/>
            <person name="Lozano L."/>
            <person name="Dussan J."/>
        </authorList>
    </citation>
    <scope>NUCLEOTIDE SEQUENCE [LARGE SCALE GENOMIC DNA]</scope>
    <source>
        <strain evidence="1">CBAM5</strain>
    </source>
</reference>
<accession>W7RWT3</accession>
<evidence type="ECO:0000313" key="2">
    <source>
        <dbReference type="Proteomes" id="UP000023555"/>
    </source>
</evidence>
<dbReference type="HOGENOM" id="CLU_3008943_0_0_9"/>
<dbReference type="EMBL" id="AYKQ01000013">
    <property type="protein sequence ID" value="EWH31725.1"/>
    <property type="molecule type" value="Genomic_DNA"/>
</dbReference>
<dbReference type="AlphaFoldDB" id="W7RWT3"/>
<evidence type="ECO:0000313" key="1">
    <source>
        <dbReference type="EMBL" id="EWH31725.1"/>
    </source>
</evidence>
<gene>
    <name evidence="1" type="ORF">P799_17135</name>
</gene>
<name>W7RWT3_LYSSH</name>
<proteinExistence type="predicted"/>
<sequence length="56" mass="6486">MWMIFRKILPIVAILFIVALVVSNYFNKPNEQSTMITQECNDVFNKINASLPLVRT</sequence>
<organism evidence="1 2">
    <name type="scientific">Lysinibacillus sphaericus CBAM5</name>
    <dbReference type="NCBI Taxonomy" id="1400869"/>
    <lineage>
        <taxon>Bacteria</taxon>
        <taxon>Bacillati</taxon>
        <taxon>Bacillota</taxon>
        <taxon>Bacilli</taxon>
        <taxon>Bacillales</taxon>
        <taxon>Bacillaceae</taxon>
        <taxon>Lysinibacillus</taxon>
    </lineage>
</organism>